<dbReference type="EMBL" id="LVYD01000102">
    <property type="protein sequence ID" value="OQP58250.1"/>
    <property type="molecule type" value="Genomic_DNA"/>
</dbReference>
<dbReference type="Gene3D" id="2.60.40.740">
    <property type="match status" value="1"/>
</dbReference>
<feature type="domain" description="PKD" evidence="1">
    <location>
        <begin position="718"/>
        <end position="767"/>
    </location>
</feature>
<dbReference type="InterPro" id="IPR035986">
    <property type="entry name" value="PKD_dom_sf"/>
</dbReference>
<dbReference type="Pfam" id="PF18911">
    <property type="entry name" value="PKD_4"/>
    <property type="match status" value="2"/>
</dbReference>
<sequence>MLVLCLAEKGTAQTPGGVSVSLTSWFKANAGAGNVLPNTNNLTQINEWKSELGNMSVTQATATNMPLYLANYTTTANFNFNPALQFAASQKMGLLNTSATAPDILGNNGTYFLVLNTNRETGFTSSTCFSYNSGGTGARYQAKADFRIQTGISGFGYIADLDPAATGLNAAGIPAITYARASAVVLASRSAGPTFRARRNADTTVLGSGSIYNPAIGAGLGIGFNSPGGSEASSSAIAEVITYNTYLSDADVNKVESYLAVKYGITLSQSNTFTVPAGPTSYTAGNGTVIWNGAANTGYGKCITGIGRDDASALIQKQSRSVHDSSLVYLYNDNTGGVFPAMNVNNPTVFAAGNSFLLFGDNGLSRDLTTCIYNGKITRMQRTWKVQKTGTVGAVTLAVDATAVHVAVKNLLVSTDPLFPESSTTIYPLSTANGKLYAPVNLNSNEYFTFASDSLKVVMTVTQPSCAAINGGAVTATVTGGVAPNTYNWNTTPVQTTANATGLTGGNYQLTVKAASGCSAVYPVTLVTPAFQGTASFTVSDSLVCAGTVITATFTGTAPNTATANWSWGGGTVQSGSGFGPYTIKYDKSGILGLTVKDGSCALAARSKLINVIPAPEAAFTPDDSTGCFPFTVTFNNQSQNTDAWKWSFGDGGTATGVSPSYTYNKPGVYSVTLIASSQGKCFDTLEQKNVIQVSAYPEASFTVTPGENIPVELHLASFTFANASQNATGYLWDFGDGSTASAVNPTHQYQAPGNYTVTLQIVNGAGCADTAIRQFLLVIPDKVLIIPNAFSPNGDGINDKWEIAGLRTAKDCQVEIFNRWGQLIYSSTGYGVPWDGTLNGNALPVATYYYIIKTATGDYHGWVALVR</sequence>
<keyword evidence="3" id="KW-1185">Reference proteome</keyword>
<dbReference type="PROSITE" id="PS50093">
    <property type="entry name" value="PKD"/>
    <property type="match status" value="2"/>
</dbReference>
<dbReference type="InterPro" id="IPR022409">
    <property type="entry name" value="PKD/Chitinase_dom"/>
</dbReference>
<dbReference type="Proteomes" id="UP000192796">
    <property type="component" value="Unassembled WGS sequence"/>
</dbReference>
<dbReference type="NCBIfam" id="TIGR04131">
    <property type="entry name" value="Bac_Flav_CTERM"/>
    <property type="match status" value="1"/>
</dbReference>
<feature type="domain" description="PKD" evidence="1">
    <location>
        <begin position="644"/>
        <end position="678"/>
    </location>
</feature>
<name>A0A1V9FIT6_9BACT</name>
<evidence type="ECO:0000313" key="2">
    <source>
        <dbReference type="EMBL" id="OQP58250.1"/>
    </source>
</evidence>
<reference evidence="2 3" key="1">
    <citation type="submission" date="2016-03" db="EMBL/GenBank/DDBJ databases">
        <title>Niastella vici sp. nov., isolated from farmland soil.</title>
        <authorList>
            <person name="Chen L."/>
            <person name="Wang D."/>
            <person name="Yang S."/>
            <person name="Wang G."/>
        </authorList>
    </citation>
    <scope>NUCLEOTIDE SEQUENCE [LARGE SCALE GENOMIC DNA]</scope>
    <source>
        <strain evidence="2 3">DJ57</strain>
    </source>
</reference>
<dbReference type="AlphaFoldDB" id="A0A1V9FIT6"/>
<organism evidence="2 3">
    <name type="scientific">Niastella vici</name>
    <dbReference type="NCBI Taxonomy" id="1703345"/>
    <lineage>
        <taxon>Bacteria</taxon>
        <taxon>Pseudomonadati</taxon>
        <taxon>Bacteroidota</taxon>
        <taxon>Chitinophagia</taxon>
        <taxon>Chitinophagales</taxon>
        <taxon>Chitinophagaceae</taxon>
        <taxon>Niastella</taxon>
    </lineage>
</organism>
<comment type="caution">
    <text evidence="2">The sequence shown here is derived from an EMBL/GenBank/DDBJ whole genome shotgun (WGS) entry which is preliminary data.</text>
</comment>
<proteinExistence type="predicted"/>
<dbReference type="InterPro" id="IPR000601">
    <property type="entry name" value="PKD_dom"/>
</dbReference>
<dbReference type="CDD" id="cd00146">
    <property type="entry name" value="PKD"/>
    <property type="match status" value="2"/>
</dbReference>
<dbReference type="SMART" id="SM00089">
    <property type="entry name" value="PKD"/>
    <property type="match status" value="2"/>
</dbReference>
<dbReference type="Pfam" id="PF26628">
    <property type="entry name" value="DUF8202"/>
    <property type="match status" value="1"/>
</dbReference>
<accession>A0A1V9FIT6</accession>
<dbReference type="Pfam" id="PF13585">
    <property type="entry name" value="CHU_C"/>
    <property type="match status" value="1"/>
</dbReference>
<gene>
    <name evidence="2" type="ORF">A3860_07985</name>
</gene>
<dbReference type="Gene3D" id="2.60.40.10">
    <property type="entry name" value="Immunoglobulins"/>
    <property type="match status" value="2"/>
</dbReference>
<protein>
    <recommendedName>
        <fullName evidence="1">PKD domain-containing protein</fullName>
    </recommendedName>
</protein>
<evidence type="ECO:0000259" key="1">
    <source>
        <dbReference type="PROSITE" id="PS50093"/>
    </source>
</evidence>
<dbReference type="STRING" id="1703345.A3860_07985"/>
<evidence type="ECO:0000313" key="3">
    <source>
        <dbReference type="Proteomes" id="UP000192796"/>
    </source>
</evidence>
<dbReference type="InterPro" id="IPR058515">
    <property type="entry name" value="DUF8202"/>
</dbReference>
<dbReference type="InterPro" id="IPR026341">
    <property type="entry name" value="T9SS_type_B"/>
</dbReference>
<dbReference type="InterPro" id="IPR013783">
    <property type="entry name" value="Ig-like_fold"/>
</dbReference>
<dbReference type="SUPFAM" id="SSF49299">
    <property type="entry name" value="PKD domain"/>
    <property type="match status" value="2"/>
</dbReference>